<dbReference type="InterPro" id="IPR001764">
    <property type="entry name" value="Glyco_hydro_3_N"/>
</dbReference>
<dbReference type="PANTHER" id="PTHR30480">
    <property type="entry name" value="BETA-HEXOSAMINIDASE-RELATED"/>
    <property type="match status" value="1"/>
</dbReference>
<dbReference type="PANTHER" id="PTHR30480:SF16">
    <property type="entry name" value="GLYCOSIDE HYDROLASE FAMILY 3 DOMAIN PROTEIN"/>
    <property type="match status" value="1"/>
</dbReference>
<comment type="similarity">
    <text evidence="1">Belongs to the glycosyl hydrolase 3 family.</text>
</comment>
<dbReference type="InterPro" id="IPR019800">
    <property type="entry name" value="Glyco_hydro_3_AS"/>
</dbReference>
<dbReference type="InterPro" id="IPR050226">
    <property type="entry name" value="NagZ_Beta-hexosaminidase"/>
</dbReference>
<evidence type="ECO:0000256" key="1">
    <source>
        <dbReference type="ARBA" id="ARBA00005336"/>
    </source>
</evidence>
<dbReference type="AlphaFoldDB" id="A0A4R7FLA7"/>
<dbReference type="PROSITE" id="PS00775">
    <property type="entry name" value="GLYCOSYL_HYDROL_F3"/>
    <property type="match status" value="1"/>
</dbReference>
<evidence type="ECO:0000256" key="2">
    <source>
        <dbReference type="ARBA" id="ARBA00022801"/>
    </source>
</evidence>
<dbReference type="RefSeq" id="WP_246018069.1">
    <property type="nucleotide sequence ID" value="NZ_BAAARP010000002.1"/>
</dbReference>
<keyword evidence="6" id="KW-1185">Reference proteome</keyword>
<accession>A0A4R7FLA7</accession>
<name>A0A4R7FLA7_9MICO</name>
<gene>
    <name evidence="5" type="ORF">CLV52_2115</name>
</gene>
<dbReference type="InterPro" id="IPR017853">
    <property type="entry name" value="GH"/>
</dbReference>
<dbReference type="Pfam" id="PF00933">
    <property type="entry name" value="Glyco_hydro_3"/>
    <property type="match status" value="1"/>
</dbReference>
<evidence type="ECO:0000313" key="6">
    <source>
        <dbReference type="Proteomes" id="UP000295344"/>
    </source>
</evidence>
<dbReference type="GO" id="GO:0009254">
    <property type="term" value="P:peptidoglycan turnover"/>
    <property type="evidence" value="ECO:0007669"/>
    <property type="project" value="TreeGrafter"/>
</dbReference>
<dbReference type="EMBL" id="SOAM01000002">
    <property type="protein sequence ID" value="TDS77175.1"/>
    <property type="molecule type" value="Genomic_DNA"/>
</dbReference>
<protein>
    <submittedName>
        <fullName evidence="5">Beta-N-acetylhexosaminidase</fullName>
    </submittedName>
</protein>
<keyword evidence="2" id="KW-0378">Hydrolase</keyword>
<comment type="caution">
    <text evidence="5">The sequence shown here is derived from an EMBL/GenBank/DDBJ whole genome shotgun (WGS) entry which is preliminary data.</text>
</comment>
<keyword evidence="3" id="KW-0326">Glycosidase</keyword>
<feature type="domain" description="Glycoside hydrolase family 3 N-terminal" evidence="4">
    <location>
        <begin position="33"/>
        <end position="323"/>
    </location>
</feature>
<organism evidence="5 6">
    <name type="scientific">Amnibacterium kyonggiense</name>
    <dbReference type="NCBI Taxonomy" id="595671"/>
    <lineage>
        <taxon>Bacteria</taxon>
        <taxon>Bacillati</taxon>
        <taxon>Actinomycetota</taxon>
        <taxon>Actinomycetes</taxon>
        <taxon>Micrococcales</taxon>
        <taxon>Microbacteriaceae</taxon>
        <taxon>Amnibacterium</taxon>
    </lineage>
</organism>
<dbReference type="Gene3D" id="3.20.20.300">
    <property type="entry name" value="Glycoside hydrolase, family 3, N-terminal domain"/>
    <property type="match status" value="1"/>
</dbReference>
<reference evidence="5 6" key="1">
    <citation type="submission" date="2019-03" db="EMBL/GenBank/DDBJ databases">
        <title>Genomic Encyclopedia of Archaeal and Bacterial Type Strains, Phase II (KMG-II): from individual species to whole genera.</title>
        <authorList>
            <person name="Goeker M."/>
        </authorList>
    </citation>
    <scope>NUCLEOTIDE SEQUENCE [LARGE SCALE GENOMIC DNA]</scope>
    <source>
        <strain evidence="5 6">DSM 24782</strain>
    </source>
</reference>
<evidence type="ECO:0000313" key="5">
    <source>
        <dbReference type="EMBL" id="TDS77175.1"/>
    </source>
</evidence>
<evidence type="ECO:0000259" key="4">
    <source>
        <dbReference type="Pfam" id="PF00933"/>
    </source>
</evidence>
<dbReference type="InterPro" id="IPR036962">
    <property type="entry name" value="Glyco_hydro_3_N_sf"/>
</dbReference>
<dbReference type="GO" id="GO:0005975">
    <property type="term" value="P:carbohydrate metabolic process"/>
    <property type="evidence" value="ECO:0007669"/>
    <property type="project" value="InterPro"/>
</dbReference>
<dbReference type="GO" id="GO:0004553">
    <property type="term" value="F:hydrolase activity, hydrolyzing O-glycosyl compounds"/>
    <property type="evidence" value="ECO:0007669"/>
    <property type="project" value="InterPro"/>
</dbReference>
<evidence type="ECO:0000256" key="3">
    <source>
        <dbReference type="ARBA" id="ARBA00023295"/>
    </source>
</evidence>
<dbReference type="SUPFAM" id="SSF51445">
    <property type="entry name" value="(Trans)glycosidases"/>
    <property type="match status" value="1"/>
</dbReference>
<sequence>MTAELRRLAAGTLLPGFAGTALSDGMAARFRDGLAGVALFGRNIESVEQVRALTDAIRAIRPEAVVAIDEEGGDVTRLHLPTGSPEPGNAVLGRIDDEAVTAASAHRIGEELVAAGVNLDLAPSVDANTDADNPVIGARSFGADPALVARHGAAWIRALQSTGVAACAKHFPGHGDTAVDSHLGLPVVDQPLDVLLERELPPFVAAIEAGVATVMTSHILLPRLDPDAPATMSRAILTGLLRERLGFTGVVVTDALDMAGASAAIGIPAAAVRSLAAGADLLCLGSDSEPHLDAVLDAIVAAVASGELAESRLRDAADRVRRLNGRAEDGGSAPAPLGAERIATAFDVSASAAAALATPGPWTVVRLEDVPNLAVGPAGWGPFTALDDAPAAQRFAAWPRLEVGTDDPVPEVSGRVLVIGRDVHRRPRSRAVVDALRAAGGTVVVVDMGWPSADRRYADIATFGSSRAVGAALLPLLSRPEGP</sequence>
<proteinExistence type="inferred from homology"/>
<dbReference type="Proteomes" id="UP000295344">
    <property type="component" value="Unassembled WGS sequence"/>
</dbReference>